<feature type="compositionally biased region" description="Polar residues" evidence="1">
    <location>
        <begin position="12"/>
        <end position="28"/>
    </location>
</feature>
<feature type="region of interest" description="Disordered" evidence="1">
    <location>
        <begin position="1"/>
        <end position="75"/>
    </location>
</feature>
<evidence type="ECO:0000256" key="1">
    <source>
        <dbReference type="SAM" id="MobiDB-lite"/>
    </source>
</evidence>
<accession>A0A6A5X3C7</accession>
<dbReference type="EMBL" id="ML977557">
    <property type="protein sequence ID" value="KAF2007416.1"/>
    <property type="molecule type" value="Genomic_DNA"/>
</dbReference>
<protein>
    <submittedName>
        <fullName evidence="2">Uncharacterized protein</fullName>
    </submittedName>
</protein>
<sequence>MVSPSPSPINPPTRTRVSLYEPTTTAQSHPPHPCHKAAYNPPPAPITRSEESKHGKVAPRARSFTGGKLPYGYVY</sequence>
<keyword evidence="3" id="KW-1185">Reference proteome</keyword>
<proteinExistence type="predicted"/>
<reference evidence="2" key="1">
    <citation type="journal article" date="2020" name="Stud. Mycol.">
        <title>101 Dothideomycetes genomes: a test case for predicting lifestyles and emergence of pathogens.</title>
        <authorList>
            <person name="Haridas S."/>
            <person name="Albert R."/>
            <person name="Binder M."/>
            <person name="Bloem J."/>
            <person name="Labutti K."/>
            <person name="Salamov A."/>
            <person name="Andreopoulos B."/>
            <person name="Baker S."/>
            <person name="Barry K."/>
            <person name="Bills G."/>
            <person name="Bluhm B."/>
            <person name="Cannon C."/>
            <person name="Castanera R."/>
            <person name="Culley D."/>
            <person name="Daum C."/>
            <person name="Ezra D."/>
            <person name="Gonzalez J."/>
            <person name="Henrissat B."/>
            <person name="Kuo A."/>
            <person name="Liang C."/>
            <person name="Lipzen A."/>
            <person name="Lutzoni F."/>
            <person name="Magnuson J."/>
            <person name="Mondo S."/>
            <person name="Nolan M."/>
            <person name="Ohm R."/>
            <person name="Pangilinan J."/>
            <person name="Park H.-J."/>
            <person name="Ramirez L."/>
            <person name="Alfaro M."/>
            <person name="Sun H."/>
            <person name="Tritt A."/>
            <person name="Yoshinaga Y."/>
            <person name="Zwiers L.-H."/>
            <person name="Turgeon B."/>
            <person name="Goodwin S."/>
            <person name="Spatafora J."/>
            <person name="Crous P."/>
            <person name="Grigoriev I."/>
        </authorList>
    </citation>
    <scope>NUCLEOTIDE SEQUENCE</scope>
    <source>
        <strain evidence="2">CBS 123094</strain>
    </source>
</reference>
<organism evidence="2 3">
    <name type="scientific">Amniculicola lignicola CBS 123094</name>
    <dbReference type="NCBI Taxonomy" id="1392246"/>
    <lineage>
        <taxon>Eukaryota</taxon>
        <taxon>Fungi</taxon>
        <taxon>Dikarya</taxon>
        <taxon>Ascomycota</taxon>
        <taxon>Pezizomycotina</taxon>
        <taxon>Dothideomycetes</taxon>
        <taxon>Pleosporomycetidae</taxon>
        <taxon>Pleosporales</taxon>
        <taxon>Amniculicolaceae</taxon>
        <taxon>Amniculicola</taxon>
    </lineage>
</organism>
<feature type="compositionally biased region" description="Pro residues" evidence="1">
    <location>
        <begin position="1"/>
        <end position="11"/>
    </location>
</feature>
<evidence type="ECO:0000313" key="3">
    <source>
        <dbReference type="Proteomes" id="UP000799779"/>
    </source>
</evidence>
<dbReference type="Proteomes" id="UP000799779">
    <property type="component" value="Unassembled WGS sequence"/>
</dbReference>
<name>A0A6A5X3C7_9PLEO</name>
<dbReference type="AlphaFoldDB" id="A0A6A5X3C7"/>
<evidence type="ECO:0000313" key="2">
    <source>
        <dbReference type="EMBL" id="KAF2007416.1"/>
    </source>
</evidence>
<gene>
    <name evidence="2" type="ORF">P154DRAFT_517152</name>
</gene>